<dbReference type="AlphaFoldDB" id="F6HX86"/>
<proteinExistence type="predicted"/>
<sequence>MTRNFEFLDLQKQTILVFLSFEPYRSFNKIIKTTNPLIGSRQDTHRGIK</sequence>
<gene>
    <name evidence="1" type="ordered locus">VIT_09s0002g05860</name>
</gene>
<protein>
    <submittedName>
        <fullName evidence="1">Uncharacterized protein</fullName>
    </submittedName>
</protein>
<keyword evidence="2" id="KW-1185">Reference proteome</keyword>
<dbReference type="HOGENOM" id="CLU_3145568_0_0_1"/>
<dbReference type="PaxDb" id="29760-VIT_09s0002g05860.t01"/>
<dbReference type="Proteomes" id="UP000009183">
    <property type="component" value="Chromosome 9"/>
</dbReference>
<reference evidence="2" key="1">
    <citation type="journal article" date="2007" name="Nature">
        <title>The grapevine genome sequence suggests ancestral hexaploidization in major angiosperm phyla.</title>
        <authorList>
            <consortium name="The French-Italian Public Consortium for Grapevine Genome Characterization."/>
            <person name="Jaillon O."/>
            <person name="Aury J.-M."/>
            <person name="Noel B."/>
            <person name="Policriti A."/>
            <person name="Clepet C."/>
            <person name="Casagrande A."/>
            <person name="Choisne N."/>
            <person name="Aubourg S."/>
            <person name="Vitulo N."/>
            <person name="Jubin C."/>
            <person name="Vezzi A."/>
            <person name="Legeai F."/>
            <person name="Hugueney P."/>
            <person name="Dasilva C."/>
            <person name="Horner D."/>
            <person name="Mica E."/>
            <person name="Jublot D."/>
            <person name="Poulain J."/>
            <person name="Bruyere C."/>
            <person name="Billault A."/>
            <person name="Segurens B."/>
            <person name="Gouyvenoux M."/>
            <person name="Ugarte E."/>
            <person name="Cattonaro F."/>
            <person name="Anthouard V."/>
            <person name="Vico V."/>
            <person name="Del Fabbro C."/>
            <person name="Alaux M."/>
            <person name="Di Gaspero G."/>
            <person name="Dumas V."/>
            <person name="Felice N."/>
            <person name="Paillard S."/>
            <person name="Juman I."/>
            <person name="Moroldo M."/>
            <person name="Scalabrin S."/>
            <person name="Canaguier A."/>
            <person name="Le Clainche I."/>
            <person name="Malacrida G."/>
            <person name="Durand E."/>
            <person name="Pesole G."/>
            <person name="Laucou V."/>
            <person name="Chatelet P."/>
            <person name="Merdinoglu D."/>
            <person name="Delledonne M."/>
            <person name="Pezzotti M."/>
            <person name="Lecharny A."/>
            <person name="Scarpelli C."/>
            <person name="Artiguenave F."/>
            <person name="Pe M.E."/>
            <person name="Valle G."/>
            <person name="Morgante M."/>
            <person name="Caboche M."/>
            <person name="Adam-Blondon A.-F."/>
            <person name="Weissenbach J."/>
            <person name="Quetier F."/>
            <person name="Wincker P."/>
        </authorList>
    </citation>
    <scope>NUCLEOTIDE SEQUENCE [LARGE SCALE GENOMIC DNA]</scope>
    <source>
        <strain evidence="2">cv. Pinot noir / PN40024</strain>
    </source>
</reference>
<name>F6HX86_VITVI</name>
<dbReference type="EMBL" id="FN596494">
    <property type="protein sequence ID" value="CCB59556.1"/>
    <property type="molecule type" value="Genomic_DNA"/>
</dbReference>
<accession>F6HX86</accession>
<evidence type="ECO:0000313" key="1">
    <source>
        <dbReference type="EMBL" id="CCB59556.1"/>
    </source>
</evidence>
<evidence type="ECO:0000313" key="2">
    <source>
        <dbReference type="Proteomes" id="UP000009183"/>
    </source>
</evidence>
<organism evidence="1 2">
    <name type="scientific">Vitis vinifera</name>
    <name type="common">Grape</name>
    <dbReference type="NCBI Taxonomy" id="29760"/>
    <lineage>
        <taxon>Eukaryota</taxon>
        <taxon>Viridiplantae</taxon>
        <taxon>Streptophyta</taxon>
        <taxon>Embryophyta</taxon>
        <taxon>Tracheophyta</taxon>
        <taxon>Spermatophyta</taxon>
        <taxon>Magnoliopsida</taxon>
        <taxon>eudicotyledons</taxon>
        <taxon>Gunneridae</taxon>
        <taxon>Pentapetalae</taxon>
        <taxon>rosids</taxon>
        <taxon>Vitales</taxon>
        <taxon>Vitaceae</taxon>
        <taxon>Viteae</taxon>
        <taxon>Vitis</taxon>
    </lineage>
</organism>
<dbReference type="InParanoid" id="F6HX86"/>